<keyword evidence="1" id="KW-0732">Signal</keyword>
<dbReference type="GO" id="GO:0005675">
    <property type="term" value="C:transcription factor TFIIH holo complex"/>
    <property type="evidence" value="ECO:0007669"/>
    <property type="project" value="TreeGrafter"/>
</dbReference>
<evidence type="ECO:0000313" key="4">
    <source>
        <dbReference type="Proteomes" id="UP000243127"/>
    </source>
</evidence>
<dbReference type="PANTHER" id="PTHR12695:SF2">
    <property type="entry name" value="GENERAL TRANSCRIPTION FACTOR IIH SUBUNIT 2-RELATED"/>
    <property type="match status" value="1"/>
</dbReference>
<evidence type="ECO:0000256" key="1">
    <source>
        <dbReference type="SAM" id="SignalP"/>
    </source>
</evidence>
<feature type="domain" description="Ssl1-like" evidence="2">
    <location>
        <begin position="42"/>
        <end position="180"/>
    </location>
</feature>
<dbReference type="EMBL" id="CP000881">
    <property type="protein sequence ID" value="ABW97993.1"/>
    <property type="molecule type" value="Genomic_DNA"/>
</dbReference>
<dbReference type="GO" id="GO:0006357">
    <property type="term" value="P:regulation of transcription by RNA polymerase II"/>
    <property type="evidence" value="ECO:0007669"/>
    <property type="project" value="TreeGrafter"/>
</dbReference>
<feature type="chain" id="PRO_5030165063" description="Ssl1-like domain-containing protein" evidence="1">
    <location>
        <begin position="21"/>
        <end position="336"/>
    </location>
</feature>
<dbReference type="Proteomes" id="UP000243127">
    <property type="component" value="Nucleomorph 1"/>
</dbReference>
<dbReference type="Pfam" id="PF04056">
    <property type="entry name" value="Ssl1"/>
    <property type="match status" value="1"/>
</dbReference>
<gene>
    <name evidence="3" type="ORF">HAN_1g156</name>
</gene>
<feature type="signal peptide" evidence="1">
    <location>
        <begin position="1"/>
        <end position="20"/>
    </location>
</feature>
<sequence length="336" mass="39958">MSMFRRVIFILNLLPEDLWGLEGNRFNLKILFCCSLMNYCILNIHPTSQTSIISLKNGLLEQVSHFSGNIYHHNQGLFRLQKKKPPGNSDLKEAFFLAKKIFGKEQMTQEKEIVFFSAENPNFSFHFTGGFLIKNEIKFSAILFNQKIFIIETLTKLTKGFCKYIDSDNFKDSLFSCYSNKTQRKNNNKLFPFETSEFHLRFFFNTFCFKEKISFKYKLFSCCSNCGYSNKKKITFCCPKCFFFEEKEIYDSLDFKKKENFPQFPLDIKKNYSIFSNFPILDKLFKWGRRNEKIFKEINSKKVIEFLTYPSFFSNLVFDPLENNQRQKRIFSTIIL</sequence>
<dbReference type="PANTHER" id="PTHR12695">
    <property type="entry name" value="GENERAL TRANSCRIPTION FACTOR IIH SUBUNIT 2"/>
    <property type="match status" value="1"/>
</dbReference>
<dbReference type="RefSeq" id="XP_001712318.1">
    <property type="nucleotide sequence ID" value="XM_001712266.1"/>
</dbReference>
<dbReference type="Gene3D" id="3.40.50.410">
    <property type="entry name" value="von Willebrand factor, type A domain"/>
    <property type="match status" value="1"/>
</dbReference>
<accession>A9BKG0</accession>
<name>A9BKG0_HEMAN</name>
<dbReference type="AlphaFoldDB" id="A9BKG0"/>
<evidence type="ECO:0000259" key="2">
    <source>
        <dbReference type="Pfam" id="PF04056"/>
    </source>
</evidence>
<evidence type="ECO:0000313" key="3">
    <source>
        <dbReference type="EMBL" id="ABW97993.1"/>
    </source>
</evidence>
<dbReference type="InterPro" id="IPR007198">
    <property type="entry name" value="Ssl1-like"/>
</dbReference>
<dbReference type="GO" id="GO:0006289">
    <property type="term" value="P:nucleotide-excision repair"/>
    <property type="evidence" value="ECO:0007669"/>
    <property type="project" value="TreeGrafter"/>
</dbReference>
<protein>
    <recommendedName>
        <fullName evidence="2">Ssl1-like domain-containing protein</fullName>
    </recommendedName>
</protein>
<geneLocation type="nucleomorph" evidence="3"/>
<dbReference type="GeneID" id="5739627"/>
<organism evidence="3 4">
    <name type="scientific">Hemiselmis andersenii</name>
    <name type="common">Cryptophyte alga</name>
    <dbReference type="NCBI Taxonomy" id="464988"/>
    <lineage>
        <taxon>Eukaryota</taxon>
        <taxon>Cryptophyceae</taxon>
        <taxon>Cryptomonadales</taxon>
        <taxon>Hemiselmidaceae</taxon>
        <taxon>Hemiselmis</taxon>
    </lineage>
</organism>
<reference evidence="3 4" key="1">
    <citation type="journal article" date="2007" name="Proc. Natl. Acad. Sci. U.S.A.">
        <title>Nucleomorph genome of Hemiselmis andersenii reveals complete intron loss and compaction as a driver of protein structure and function.</title>
        <authorList>
            <person name="Lane C.E."/>
            <person name="van den Heuvel K."/>
            <person name="Kozera C."/>
            <person name="Curtis B.A."/>
            <person name="Parsons B.J."/>
            <person name="Bowman S."/>
            <person name="Archibald J.M."/>
        </authorList>
    </citation>
    <scope>NUCLEOTIDE SEQUENCE [LARGE SCALE GENOMIC DNA]</scope>
    <source>
        <strain evidence="3 4">CCMP644</strain>
    </source>
</reference>
<proteinExistence type="predicted"/>
<keyword evidence="3" id="KW-0542">Nucleomorph</keyword>
<dbReference type="InterPro" id="IPR036465">
    <property type="entry name" value="vWFA_dom_sf"/>
</dbReference>